<organism evidence="1 2">
    <name type="scientific">Acrobeloides nanus</name>
    <dbReference type="NCBI Taxonomy" id="290746"/>
    <lineage>
        <taxon>Eukaryota</taxon>
        <taxon>Metazoa</taxon>
        <taxon>Ecdysozoa</taxon>
        <taxon>Nematoda</taxon>
        <taxon>Chromadorea</taxon>
        <taxon>Rhabditida</taxon>
        <taxon>Tylenchina</taxon>
        <taxon>Cephalobomorpha</taxon>
        <taxon>Cephaloboidea</taxon>
        <taxon>Cephalobidae</taxon>
        <taxon>Acrobeloides</taxon>
    </lineage>
</organism>
<accession>A0A914D530</accession>
<evidence type="ECO:0000313" key="2">
    <source>
        <dbReference type="WBParaSite" id="ACRNAN_scaffold1823.g23617.t1"/>
    </source>
</evidence>
<dbReference type="AlphaFoldDB" id="A0A914D530"/>
<proteinExistence type="predicted"/>
<reference evidence="2" key="1">
    <citation type="submission" date="2022-11" db="UniProtKB">
        <authorList>
            <consortium name="WormBaseParasite"/>
        </authorList>
    </citation>
    <scope>IDENTIFICATION</scope>
</reference>
<dbReference type="Proteomes" id="UP000887540">
    <property type="component" value="Unplaced"/>
</dbReference>
<keyword evidence="1" id="KW-1185">Reference proteome</keyword>
<sequence>MFVYEFILGINFAGGYITTTYYPGSKMRIILLEIQPFLADLAALSPSWMLLISSRHIREALFGKYFARSNQVEEAPVNVISSIL</sequence>
<protein>
    <submittedName>
        <fullName evidence="2">Uncharacterized protein</fullName>
    </submittedName>
</protein>
<name>A0A914D530_9BILA</name>
<dbReference type="WBParaSite" id="ACRNAN_scaffold1823.g23617.t1">
    <property type="protein sequence ID" value="ACRNAN_scaffold1823.g23617.t1"/>
    <property type="gene ID" value="ACRNAN_scaffold1823.g23617"/>
</dbReference>
<evidence type="ECO:0000313" key="1">
    <source>
        <dbReference type="Proteomes" id="UP000887540"/>
    </source>
</evidence>